<dbReference type="EMBL" id="BTRK01000005">
    <property type="protein sequence ID" value="GMR56351.1"/>
    <property type="molecule type" value="Genomic_DNA"/>
</dbReference>
<evidence type="ECO:0008006" key="5">
    <source>
        <dbReference type="Google" id="ProtNLM"/>
    </source>
</evidence>
<dbReference type="EMBL" id="BTRK01000005">
    <property type="protein sequence ID" value="GMR56349.1"/>
    <property type="molecule type" value="Genomic_DNA"/>
</dbReference>
<protein>
    <recommendedName>
        <fullName evidence="5">G protein-coupled receptor</fullName>
    </recommendedName>
</protein>
<reference evidence="4" key="1">
    <citation type="submission" date="2022-10" db="EMBL/GenBank/DDBJ databases">
        <title>Genome assembly of Pristionchus species.</title>
        <authorList>
            <person name="Yoshida K."/>
            <person name="Sommer R.J."/>
        </authorList>
    </citation>
    <scope>NUCLEOTIDE SEQUENCE [LARGE SCALE GENOMIC DNA]</scope>
    <source>
        <strain evidence="2 4">RS5460</strain>
    </source>
</reference>
<accession>A0AAN5D4Q8</accession>
<gene>
    <name evidence="2" type="ORF">PMAYCL1PPCAC_26544</name>
    <name evidence="3" type="ORF">PMAYCL1PPCAC_26546</name>
</gene>
<evidence type="ECO:0000256" key="1">
    <source>
        <dbReference type="SAM" id="Phobius"/>
    </source>
</evidence>
<comment type="caution">
    <text evidence="3">The sequence shown here is derived from an EMBL/GenBank/DDBJ whole genome shotgun (WGS) entry which is preliminary data.</text>
</comment>
<dbReference type="Pfam" id="PF10327">
    <property type="entry name" value="7TM_GPCR_Sri"/>
    <property type="match status" value="1"/>
</dbReference>
<dbReference type="InterPro" id="IPR019429">
    <property type="entry name" value="7TM_GPCR_serpentine_rcpt_Sri"/>
</dbReference>
<feature type="transmembrane region" description="Helical" evidence="1">
    <location>
        <begin position="85"/>
        <end position="109"/>
    </location>
</feature>
<dbReference type="AlphaFoldDB" id="A0AAN5D4Q8"/>
<evidence type="ECO:0000313" key="4">
    <source>
        <dbReference type="Proteomes" id="UP001328107"/>
    </source>
</evidence>
<dbReference type="Proteomes" id="UP001328107">
    <property type="component" value="Unassembled WGS sequence"/>
</dbReference>
<feature type="non-terminal residue" evidence="3">
    <location>
        <position position="1"/>
    </location>
</feature>
<name>A0AAN5D4Q8_9BILA</name>
<reference evidence="3" key="2">
    <citation type="submission" date="2023-06" db="EMBL/GenBank/DDBJ databases">
        <title>Genome assembly of Pristionchus species.</title>
        <authorList>
            <person name="Yoshida K."/>
            <person name="Sommer R.J."/>
        </authorList>
    </citation>
    <scope>NUCLEOTIDE SEQUENCE</scope>
    <source>
        <strain evidence="3">RS5460</strain>
    </source>
</reference>
<keyword evidence="1" id="KW-1133">Transmembrane helix</keyword>
<proteinExistence type="predicted"/>
<feature type="transmembrane region" description="Helical" evidence="1">
    <location>
        <begin position="6"/>
        <end position="27"/>
    </location>
</feature>
<evidence type="ECO:0000313" key="3">
    <source>
        <dbReference type="EMBL" id="GMR56351.1"/>
    </source>
</evidence>
<dbReference type="PANTHER" id="PTHR45830">
    <property type="entry name" value="SERPENTINE RECEPTOR, CLASS I"/>
    <property type="match status" value="1"/>
</dbReference>
<evidence type="ECO:0000313" key="2">
    <source>
        <dbReference type="EMBL" id="GMR56349.1"/>
    </source>
</evidence>
<keyword evidence="1" id="KW-0472">Membrane</keyword>
<keyword evidence="4" id="KW-1185">Reference proteome</keyword>
<organism evidence="3 4">
    <name type="scientific">Pristionchus mayeri</name>
    <dbReference type="NCBI Taxonomy" id="1317129"/>
    <lineage>
        <taxon>Eukaryota</taxon>
        <taxon>Metazoa</taxon>
        <taxon>Ecdysozoa</taxon>
        <taxon>Nematoda</taxon>
        <taxon>Chromadorea</taxon>
        <taxon>Rhabditida</taxon>
        <taxon>Rhabditina</taxon>
        <taxon>Diplogasteromorpha</taxon>
        <taxon>Diplogasteroidea</taxon>
        <taxon>Neodiplogasteridae</taxon>
        <taxon>Pristionchus</taxon>
    </lineage>
</organism>
<dbReference type="PANTHER" id="PTHR45830:SF15">
    <property type="entry name" value="SERPENTINE RECEPTOR, CLASS I"/>
    <property type="match status" value="1"/>
</dbReference>
<sequence length="134" mass="15658">ADNMILPFCISIGIVSFCINSITLYLIAKFRKIYTDNIFYVFFILHILYLIQNFHFTILFVPFIYSTLGGGYCIGLTCEPHFVPFHVNFATWIFLVVFLCGFFVLLVFYRQQNLLPNSSFLKLRQRTSMSPIIL</sequence>
<feature type="non-terminal residue" evidence="3">
    <location>
        <position position="134"/>
    </location>
</feature>
<feature type="transmembrane region" description="Helical" evidence="1">
    <location>
        <begin position="39"/>
        <end position="65"/>
    </location>
</feature>
<keyword evidence="1" id="KW-0812">Transmembrane</keyword>